<gene>
    <name evidence="2" type="ORF">CCACVL1_22670</name>
</gene>
<evidence type="ECO:0000256" key="1">
    <source>
        <dbReference type="SAM" id="MobiDB-lite"/>
    </source>
</evidence>
<organism evidence="2 3">
    <name type="scientific">Corchorus capsularis</name>
    <name type="common">Jute</name>
    <dbReference type="NCBI Taxonomy" id="210143"/>
    <lineage>
        <taxon>Eukaryota</taxon>
        <taxon>Viridiplantae</taxon>
        <taxon>Streptophyta</taxon>
        <taxon>Embryophyta</taxon>
        <taxon>Tracheophyta</taxon>
        <taxon>Spermatophyta</taxon>
        <taxon>Magnoliopsida</taxon>
        <taxon>eudicotyledons</taxon>
        <taxon>Gunneridae</taxon>
        <taxon>Pentapetalae</taxon>
        <taxon>rosids</taxon>
        <taxon>malvids</taxon>
        <taxon>Malvales</taxon>
        <taxon>Malvaceae</taxon>
        <taxon>Grewioideae</taxon>
        <taxon>Apeibeae</taxon>
        <taxon>Corchorus</taxon>
    </lineage>
</organism>
<protein>
    <submittedName>
        <fullName evidence="2">Uncharacterized protein</fullName>
    </submittedName>
</protein>
<proteinExistence type="predicted"/>
<accession>A0A1R3GXI4</accession>
<dbReference type="Gramene" id="OMO62726">
    <property type="protein sequence ID" value="OMO62726"/>
    <property type="gene ID" value="CCACVL1_22670"/>
</dbReference>
<feature type="compositionally biased region" description="Polar residues" evidence="1">
    <location>
        <begin position="1"/>
        <end position="11"/>
    </location>
</feature>
<evidence type="ECO:0000313" key="2">
    <source>
        <dbReference type="EMBL" id="OMO62726.1"/>
    </source>
</evidence>
<dbReference type="EMBL" id="AWWV01013172">
    <property type="protein sequence ID" value="OMO62726.1"/>
    <property type="molecule type" value="Genomic_DNA"/>
</dbReference>
<keyword evidence="3" id="KW-1185">Reference proteome</keyword>
<reference evidence="2 3" key="1">
    <citation type="submission" date="2013-09" db="EMBL/GenBank/DDBJ databases">
        <title>Corchorus capsularis genome sequencing.</title>
        <authorList>
            <person name="Alam M."/>
            <person name="Haque M.S."/>
            <person name="Islam M.S."/>
            <person name="Emdad E.M."/>
            <person name="Islam M.M."/>
            <person name="Ahmed B."/>
            <person name="Halim A."/>
            <person name="Hossen Q.M.M."/>
            <person name="Hossain M.Z."/>
            <person name="Ahmed R."/>
            <person name="Khan M.M."/>
            <person name="Islam R."/>
            <person name="Rashid M.M."/>
            <person name="Khan S.A."/>
            <person name="Rahman M.S."/>
            <person name="Alam M."/>
        </authorList>
    </citation>
    <scope>NUCLEOTIDE SEQUENCE [LARGE SCALE GENOMIC DNA]</scope>
    <source>
        <strain evidence="3">cv. CVL-1</strain>
        <tissue evidence="2">Whole seedling</tissue>
    </source>
</reference>
<dbReference type="Proteomes" id="UP000188268">
    <property type="component" value="Unassembled WGS sequence"/>
</dbReference>
<comment type="caution">
    <text evidence="2">The sequence shown here is derived from an EMBL/GenBank/DDBJ whole genome shotgun (WGS) entry which is preliminary data.</text>
</comment>
<feature type="region of interest" description="Disordered" evidence="1">
    <location>
        <begin position="1"/>
        <end position="22"/>
    </location>
</feature>
<dbReference type="AlphaFoldDB" id="A0A1R3GXI4"/>
<evidence type="ECO:0000313" key="3">
    <source>
        <dbReference type="Proteomes" id="UP000188268"/>
    </source>
</evidence>
<sequence length="22" mass="2384">MATSVISTSAQMAYGREKARPK</sequence>
<name>A0A1R3GXI4_COCAP</name>